<gene>
    <name evidence="6" type="primary">LOC114797432</name>
</gene>
<dbReference type="InterPro" id="IPR050605">
    <property type="entry name" value="Olfactomedin-like_domain"/>
</dbReference>
<reference evidence="6" key="3">
    <citation type="submission" date="2025-09" db="UniProtKB">
        <authorList>
            <consortium name="Ensembl"/>
        </authorList>
    </citation>
    <scope>IDENTIFICATION</scope>
</reference>
<reference evidence="6 7" key="1">
    <citation type="submission" date="2020-06" db="EMBL/GenBank/DDBJ databases">
        <authorList>
            <consortium name="Wellcome Sanger Institute Data Sharing"/>
        </authorList>
    </citation>
    <scope>NUCLEOTIDE SEQUENCE [LARGE SCALE GENOMIC DNA]</scope>
</reference>
<evidence type="ECO:0000256" key="3">
    <source>
        <dbReference type="PROSITE-ProRule" id="PRU00446"/>
    </source>
</evidence>
<keyword evidence="4" id="KW-0732">Signal</keyword>
<feature type="chain" id="PRO_5044281117" description="Olfactomedin-like domain-containing protein" evidence="4">
    <location>
        <begin position="17"/>
        <end position="449"/>
    </location>
</feature>
<protein>
    <recommendedName>
        <fullName evidence="5">Olfactomedin-like domain-containing protein</fullName>
    </recommendedName>
</protein>
<dbReference type="Ensembl" id="ENSDCDT00010021339.1">
    <property type="protein sequence ID" value="ENSDCDP00010020172.1"/>
    <property type="gene ID" value="ENSDCDG00010009120.1"/>
</dbReference>
<evidence type="ECO:0000313" key="6">
    <source>
        <dbReference type="Ensembl" id="ENSDCDP00010020172.1"/>
    </source>
</evidence>
<reference evidence="6" key="2">
    <citation type="submission" date="2025-08" db="UniProtKB">
        <authorList>
            <consortium name="Ensembl"/>
        </authorList>
    </citation>
    <scope>IDENTIFICATION</scope>
</reference>
<name>A0AAY4BHS5_9TELE</name>
<evidence type="ECO:0000256" key="2">
    <source>
        <dbReference type="ARBA" id="ARBA00022525"/>
    </source>
</evidence>
<dbReference type="RefSeq" id="XP_028848227.1">
    <property type="nucleotide sequence ID" value="XM_028992394.1"/>
</dbReference>
<comment type="subcellular location">
    <subcellularLocation>
        <location evidence="1">Secreted</location>
    </subcellularLocation>
</comment>
<dbReference type="SUPFAM" id="SSF50998">
    <property type="entry name" value="Quinoprotein alcohol dehydrogenase-like"/>
    <property type="match status" value="1"/>
</dbReference>
<keyword evidence="7" id="KW-1185">Reference proteome</keyword>
<dbReference type="AlphaFoldDB" id="A0AAY4BHS5"/>
<accession>A0AAY4BHS5</accession>
<evidence type="ECO:0000256" key="1">
    <source>
        <dbReference type="ARBA" id="ARBA00004613"/>
    </source>
</evidence>
<dbReference type="Pfam" id="PF02191">
    <property type="entry name" value="OLF"/>
    <property type="match status" value="1"/>
</dbReference>
<comment type="caution">
    <text evidence="3">Lacks conserved residue(s) required for the propagation of feature annotation.</text>
</comment>
<evidence type="ECO:0000313" key="7">
    <source>
        <dbReference type="Proteomes" id="UP000694580"/>
    </source>
</evidence>
<sequence length="449" mass="50706">MLLFLLLITSTGSALCQRVRGLQRNDSCECTVNASMWSFPAIQFENVSQIVRDCGDSLQKLQAQIADTNSRLPHMLAVVENVTQRLRPFQYLNANGLYKALHLKELSAQLEELEDTIGLVHNDSPTAESQSLSREISKAKVEVGKMYKDNVFNLETVRENLRSLNNRVQSCRTISSGFRNSCSQRIMTNISSPVVTKISPYGKSYISGSWGREAKQGSEDRYWVQPLVSGNRHGNVMRFYGSLDDFMASRNHNDENVAPSYSHANGIQGPGTAVYGDAVYYQCYNAGELCRYDLKTKATLRRQLPDAGFNNQFPYCYYSCRDWTDIDFSADERGLWVIYATTRNHGNVALSLLDAETLNITHTWKTRLFKKAVSNAFMVCGVLYATRYADTYNEEVFYAFDTTTGHEDNSLSLSLEKVAAGVASLQYNPIDRNLYMYNDGYLLAFKVSF</sequence>
<dbReference type="PANTHER" id="PTHR23192">
    <property type="entry name" value="OLFACTOMEDIN-RELATED"/>
    <property type="match status" value="1"/>
</dbReference>
<dbReference type="SMART" id="SM00284">
    <property type="entry name" value="OLF"/>
    <property type="match status" value="1"/>
</dbReference>
<keyword evidence="2" id="KW-0964">Secreted</keyword>
<dbReference type="GeneTree" id="ENSGT00940000165829"/>
<evidence type="ECO:0000259" key="5">
    <source>
        <dbReference type="PROSITE" id="PS51132"/>
    </source>
</evidence>
<dbReference type="PANTHER" id="PTHR23192:SF31">
    <property type="entry name" value="OLFACTOMEDIN-4-LIKE"/>
    <property type="match status" value="1"/>
</dbReference>
<dbReference type="GeneID" id="114797432"/>
<dbReference type="GO" id="GO:0005615">
    <property type="term" value="C:extracellular space"/>
    <property type="evidence" value="ECO:0007669"/>
    <property type="project" value="TreeGrafter"/>
</dbReference>
<evidence type="ECO:0000256" key="4">
    <source>
        <dbReference type="SAM" id="SignalP"/>
    </source>
</evidence>
<dbReference type="Proteomes" id="UP000694580">
    <property type="component" value="Chromosome 9"/>
</dbReference>
<proteinExistence type="predicted"/>
<feature type="signal peptide" evidence="4">
    <location>
        <begin position="1"/>
        <end position="16"/>
    </location>
</feature>
<organism evidence="6 7">
    <name type="scientific">Denticeps clupeoides</name>
    <name type="common">denticle herring</name>
    <dbReference type="NCBI Taxonomy" id="299321"/>
    <lineage>
        <taxon>Eukaryota</taxon>
        <taxon>Metazoa</taxon>
        <taxon>Chordata</taxon>
        <taxon>Craniata</taxon>
        <taxon>Vertebrata</taxon>
        <taxon>Euteleostomi</taxon>
        <taxon>Actinopterygii</taxon>
        <taxon>Neopterygii</taxon>
        <taxon>Teleostei</taxon>
        <taxon>Clupei</taxon>
        <taxon>Clupeiformes</taxon>
        <taxon>Denticipitoidei</taxon>
        <taxon>Denticipitidae</taxon>
        <taxon>Denticeps</taxon>
    </lineage>
</organism>
<dbReference type="GO" id="GO:0007165">
    <property type="term" value="P:signal transduction"/>
    <property type="evidence" value="ECO:0007669"/>
    <property type="project" value="TreeGrafter"/>
</dbReference>
<dbReference type="PROSITE" id="PS51132">
    <property type="entry name" value="OLF"/>
    <property type="match status" value="1"/>
</dbReference>
<dbReference type="InterPro" id="IPR003112">
    <property type="entry name" value="Olfac-like_dom"/>
</dbReference>
<feature type="domain" description="Olfactomedin-like" evidence="5">
    <location>
        <begin position="181"/>
        <end position="449"/>
    </location>
</feature>
<dbReference type="InterPro" id="IPR011047">
    <property type="entry name" value="Quinoprotein_ADH-like_sf"/>
</dbReference>